<evidence type="ECO:0000256" key="3">
    <source>
        <dbReference type="ARBA" id="ARBA00022618"/>
    </source>
</evidence>
<feature type="region of interest" description="Disordered" evidence="10">
    <location>
        <begin position="231"/>
        <end position="341"/>
    </location>
</feature>
<evidence type="ECO:0000256" key="8">
    <source>
        <dbReference type="HAMAP-Rule" id="MF_00509"/>
    </source>
</evidence>
<gene>
    <name evidence="8" type="primary">zipA</name>
    <name evidence="12" type="ORF">GCM10007160_38640</name>
</gene>
<keyword evidence="7 8" id="KW-0131">Cell cycle</keyword>
<keyword evidence="2 8" id="KW-0997">Cell inner membrane</keyword>
<reference evidence="13" key="1">
    <citation type="journal article" date="2019" name="Int. J. Syst. Evol. Microbiol.">
        <title>The Global Catalogue of Microorganisms (GCM) 10K type strain sequencing project: providing services to taxonomists for standard genome sequencing and annotation.</title>
        <authorList>
            <consortium name="The Broad Institute Genomics Platform"/>
            <consortium name="The Broad Institute Genome Sequencing Center for Infectious Disease"/>
            <person name="Wu L."/>
            <person name="Ma J."/>
        </authorList>
    </citation>
    <scope>NUCLEOTIDE SEQUENCE [LARGE SCALE GENOMIC DNA]</scope>
    <source>
        <strain evidence="13">KCTC 22228</strain>
    </source>
</reference>
<dbReference type="InterPro" id="IPR007449">
    <property type="entry name" value="ZipA_FtsZ-bd_C"/>
</dbReference>
<evidence type="ECO:0000256" key="1">
    <source>
        <dbReference type="ARBA" id="ARBA00022475"/>
    </source>
</evidence>
<dbReference type="InterPro" id="IPR011919">
    <property type="entry name" value="Cell_div_ZipA"/>
</dbReference>
<evidence type="ECO:0000313" key="12">
    <source>
        <dbReference type="EMBL" id="GGY07436.1"/>
    </source>
</evidence>
<sequence>MELREWLIILGLALVTIIVIDGVRRLQRQRRVPRLDQVDNDTTGSSKGEVADPEQAARDAEINWELPNGGARVVKPASYSSGGSKPKLQRQEHPGPSKVLASWRNQGMAADETPSSSAVSDKAQAKATSTKKATSTDNESRRSASSAPPAAEMSERPAAESVPKPSADEAQPQPSEPLHTERSEPTLSALADDEARRNGEPVVSGLSADPHDHDEHFDAERYRLVDLDGMTDSLKSGSAKMGASMQRFGASLQKGLAERKAQRKKDKLKREQEKAERKAREASRRQQEKAEREAHEAEQRQRQKERSLVEDDYDDPLFTPSRRSASDTTETTDREYREDTSAETWQIQEEEAMPQDGVVTPHPIVEKALRHDVSAEHARETLSHAEEVIVISVMSRDEEGFSGAALLDLMLACGLRYSSEMGIFHRFETEDPHSELQFSMVNVLKPGTFPLETMADFTTPGITLLMPLPGAADTAAAFEAMVETAMVVVRHLGGELKDENHSVMTAQTVGFARQRVQEFERRHRLHRYQAT</sequence>
<keyword evidence="1 8" id="KW-1003">Cell membrane</keyword>
<evidence type="ECO:0000256" key="5">
    <source>
        <dbReference type="ARBA" id="ARBA00022989"/>
    </source>
</evidence>
<comment type="subunit">
    <text evidence="8">Interacts with FtsZ via their C-terminal domains.</text>
</comment>
<keyword evidence="4 8" id="KW-0812">Transmembrane</keyword>
<evidence type="ECO:0000256" key="7">
    <source>
        <dbReference type="ARBA" id="ARBA00023306"/>
    </source>
</evidence>
<feature type="domain" description="ZipA C-terminal FtsZ-binding" evidence="11">
    <location>
        <begin position="385"/>
        <end position="516"/>
    </location>
</feature>
<organism evidence="12 13">
    <name type="scientific">Litchfieldella qijiaojingensis</name>
    <dbReference type="NCBI Taxonomy" id="980347"/>
    <lineage>
        <taxon>Bacteria</taxon>
        <taxon>Pseudomonadati</taxon>
        <taxon>Pseudomonadota</taxon>
        <taxon>Gammaproteobacteria</taxon>
        <taxon>Oceanospirillales</taxon>
        <taxon>Halomonadaceae</taxon>
        <taxon>Litchfieldella</taxon>
    </lineage>
</organism>
<feature type="transmembrane region" description="Helical" evidence="8">
    <location>
        <begin position="6"/>
        <end position="24"/>
    </location>
</feature>
<feature type="compositionally biased region" description="Basic and acidic residues" evidence="10">
    <location>
        <begin position="268"/>
        <end position="309"/>
    </location>
</feature>
<dbReference type="InterPro" id="IPR036765">
    <property type="entry name" value="ZipA_FtsZ-bd_C_sf"/>
</dbReference>
<dbReference type="SUPFAM" id="SSF64383">
    <property type="entry name" value="Cell-division protein ZipA, C-terminal domain"/>
    <property type="match status" value="1"/>
</dbReference>
<evidence type="ECO:0000313" key="13">
    <source>
        <dbReference type="Proteomes" id="UP000653056"/>
    </source>
</evidence>
<proteinExistence type="inferred from homology"/>
<accession>A0ABQ2ZBM7</accession>
<evidence type="ECO:0000256" key="10">
    <source>
        <dbReference type="SAM" id="MobiDB-lite"/>
    </source>
</evidence>
<keyword evidence="3 8" id="KW-0132">Cell division</keyword>
<dbReference type="HAMAP" id="MF_00509">
    <property type="entry name" value="ZipA"/>
    <property type="match status" value="1"/>
</dbReference>
<comment type="function">
    <text evidence="8 9">Essential cell division protein that stabilizes the FtsZ protofilaments by cross-linking them and that serves as a cytoplasmic membrane anchor for the Z ring. Also required for the recruitment to the septal ring of downstream cell division proteins.</text>
</comment>
<protein>
    <recommendedName>
        <fullName evidence="8 9">Cell division protein ZipA</fullName>
    </recommendedName>
</protein>
<evidence type="ECO:0000259" key="11">
    <source>
        <dbReference type="SMART" id="SM00771"/>
    </source>
</evidence>
<evidence type="ECO:0000256" key="9">
    <source>
        <dbReference type="RuleBase" id="RU003612"/>
    </source>
</evidence>
<comment type="similarity">
    <text evidence="8 9">Belongs to the ZipA family.</text>
</comment>
<evidence type="ECO:0000256" key="4">
    <source>
        <dbReference type="ARBA" id="ARBA00022692"/>
    </source>
</evidence>
<dbReference type="NCBIfam" id="TIGR02205">
    <property type="entry name" value="septum_zipA"/>
    <property type="match status" value="1"/>
</dbReference>
<name>A0ABQ2ZBM7_9GAMM</name>
<feature type="compositionally biased region" description="Basic and acidic residues" evidence="10">
    <location>
        <begin position="331"/>
        <end position="340"/>
    </location>
</feature>
<dbReference type="Proteomes" id="UP000653056">
    <property type="component" value="Unassembled WGS sequence"/>
</dbReference>
<dbReference type="Pfam" id="PF04354">
    <property type="entry name" value="ZipA_C"/>
    <property type="match status" value="1"/>
</dbReference>
<feature type="compositionally biased region" description="Low complexity" evidence="10">
    <location>
        <begin position="125"/>
        <end position="136"/>
    </location>
</feature>
<keyword evidence="13" id="KW-1185">Reference proteome</keyword>
<keyword evidence="6 8" id="KW-0472">Membrane</keyword>
<dbReference type="EMBL" id="BMXS01000028">
    <property type="protein sequence ID" value="GGY07436.1"/>
    <property type="molecule type" value="Genomic_DNA"/>
</dbReference>
<feature type="compositionally biased region" description="Low complexity" evidence="10">
    <location>
        <begin position="143"/>
        <end position="152"/>
    </location>
</feature>
<evidence type="ECO:0000256" key="2">
    <source>
        <dbReference type="ARBA" id="ARBA00022519"/>
    </source>
</evidence>
<dbReference type="PANTHER" id="PTHR38685:SF1">
    <property type="entry name" value="CELL DIVISION PROTEIN ZIPA"/>
    <property type="match status" value="1"/>
</dbReference>
<keyword evidence="5 8" id="KW-1133">Transmembrane helix</keyword>
<dbReference type="PANTHER" id="PTHR38685">
    <property type="entry name" value="CELL DIVISION PROTEIN ZIPA"/>
    <property type="match status" value="1"/>
</dbReference>
<dbReference type="SMART" id="SM00771">
    <property type="entry name" value="ZipA_C"/>
    <property type="match status" value="1"/>
</dbReference>
<comment type="caution">
    <text evidence="12">The sequence shown here is derived from an EMBL/GenBank/DDBJ whole genome shotgun (WGS) entry which is preliminary data.</text>
</comment>
<feature type="region of interest" description="Disordered" evidence="10">
    <location>
        <begin position="37"/>
        <end position="217"/>
    </location>
</feature>
<comment type="subcellular location">
    <subcellularLocation>
        <location evidence="8">Cell inner membrane</location>
        <topology evidence="8">Single-pass type I membrane protein</topology>
    </subcellularLocation>
    <text evidence="8">Localizes to the Z ring in an FtsZ-dependent manner.</text>
</comment>
<dbReference type="Gene3D" id="3.30.1400.10">
    <property type="entry name" value="ZipA, C-terminal FtsZ-binding domain"/>
    <property type="match status" value="1"/>
</dbReference>
<evidence type="ECO:0000256" key="6">
    <source>
        <dbReference type="ARBA" id="ARBA00023136"/>
    </source>
</evidence>
<dbReference type="RefSeq" id="WP_189472166.1">
    <property type="nucleotide sequence ID" value="NZ_BMXS01000028.1"/>
</dbReference>